<dbReference type="GO" id="GO:0004853">
    <property type="term" value="F:uroporphyrinogen decarboxylase activity"/>
    <property type="evidence" value="ECO:0007669"/>
    <property type="project" value="InterPro"/>
</dbReference>
<organism evidence="2 3">
    <name type="scientific">Eubacterium limosum</name>
    <dbReference type="NCBI Taxonomy" id="1736"/>
    <lineage>
        <taxon>Bacteria</taxon>
        <taxon>Bacillati</taxon>
        <taxon>Bacillota</taxon>
        <taxon>Clostridia</taxon>
        <taxon>Eubacteriales</taxon>
        <taxon>Eubacteriaceae</taxon>
        <taxon>Eubacterium</taxon>
    </lineage>
</organism>
<dbReference type="InterPro" id="IPR000257">
    <property type="entry name" value="Uroporphyrinogen_deCOase"/>
</dbReference>
<dbReference type="Pfam" id="PF14574">
    <property type="entry name" value="RACo_C_ter"/>
    <property type="match status" value="1"/>
</dbReference>
<dbReference type="Proteomes" id="UP000192391">
    <property type="component" value="Chromosome"/>
</dbReference>
<dbReference type="SUPFAM" id="SSF51726">
    <property type="entry name" value="UROD/MetE-like"/>
    <property type="match status" value="1"/>
</dbReference>
<gene>
    <name evidence="2" type="ORF">B2M23_05165</name>
</gene>
<dbReference type="Pfam" id="PF17650">
    <property type="entry name" value="RACo_linker"/>
    <property type="match status" value="1"/>
</dbReference>
<dbReference type="Pfam" id="PF01208">
    <property type="entry name" value="URO-D"/>
    <property type="match status" value="1"/>
</dbReference>
<dbReference type="Gene3D" id="3.20.20.210">
    <property type="match status" value="1"/>
</dbReference>
<dbReference type="InterPro" id="IPR027980">
    <property type="entry name" value="RACo_C"/>
</dbReference>
<evidence type="ECO:0000313" key="3">
    <source>
        <dbReference type="Proteomes" id="UP000192391"/>
    </source>
</evidence>
<dbReference type="AlphaFoldDB" id="A0AAC9QSC0"/>
<dbReference type="RefSeq" id="WP_110060315.1">
    <property type="nucleotide sequence ID" value="NZ_CP019962.1"/>
</dbReference>
<dbReference type="InterPro" id="IPR038071">
    <property type="entry name" value="UROD/MetE-like_sf"/>
</dbReference>
<dbReference type="EMBL" id="CP019962">
    <property type="protein sequence ID" value="ARD64969.1"/>
    <property type="molecule type" value="Genomic_DNA"/>
</dbReference>
<dbReference type="InterPro" id="IPR052911">
    <property type="entry name" value="Corrinoid_activation_enz"/>
</dbReference>
<dbReference type="InterPro" id="IPR012675">
    <property type="entry name" value="Beta-grasp_dom_sf"/>
</dbReference>
<dbReference type="Gene3D" id="3.10.20.30">
    <property type="match status" value="1"/>
</dbReference>
<dbReference type="GO" id="GO:0006779">
    <property type="term" value="P:porphyrin-containing compound biosynthetic process"/>
    <property type="evidence" value="ECO:0007669"/>
    <property type="project" value="InterPro"/>
</dbReference>
<dbReference type="InterPro" id="IPR041414">
    <property type="entry name" value="Raco-like_middle"/>
</dbReference>
<reference evidence="3" key="1">
    <citation type="journal article" date="2017" name="Sci. Rep.">
        <title>Determination of the Genome and Primary Transcriptome of Syngas Fermenting Eubacterium limosum ATCC 8486.</title>
        <authorList>
            <person name="Song Y."/>
            <person name="Shin J."/>
            <person name="Jeong Y."/>
            <person name="Jin S."/>
            <person name="Lee J.K."/>
            <person name="Kim D.R."/>
            <person name="Kim S.C."/>
            <person name="Cho S."/>
            <person name="Cho B.K."/>
        </authorList>
    </citation>
    <scope>NUCLEOTIDE SEQUENCE [LARGE SCALE GENOMIC DNA]</scope>
    <source>
        <strain evidence="3">ATCC 8486</strain>
    </source>
</reference>
<accession>A0AAC9QSC0</accession>
<dbReference type="GO" id="GO:0051536">
    <property type="term" value="F:iron-sulfur cluster binding"/>
    <property type="evidence" value="ECO:0007669"/>
    <property type="project" value="InterPro"/>
</dbReference>
<feature type="domain" description="2Fe-2S ferredoxin-type" evidence="1">
    <location>
        <begin position="1"/>
        <end position="106"/>
    </location>
</feature>
<name>A0AAC9QSC0_EUBLI</name>
<dbReference type="Gene3D" id="3.30.420.480">
    <property type="entry name" value="Domain of unknown function (DUF4445)"/>
    <property type="match status" value="1"/>
</dbReference>
<dbReference type="InterPro" id="IPR040506">
    <property type="entry name" value="RACo_linker"/>
</dbReference>
<dbReference type="PROSITE" id="PS51085">
    <property type="entry name" value="2FE2S_FER_2"/>
    <property type="match status" value="1"/>
</dbReference>
<dbReference type="PANTHER" id="PTHR42895">
    <property type="entry name" value="IRON-SULFUR CLUSTER-BINDING PROTEIN-RELATED"/>
    <property type="match status" value="1"/>
</dbReference>
<evidence type="ECO:0000313" key="2">
    <source>
        <dbReference type="EMBL" id="ARD64969.1"/>
    </source>
</evidence>
<dbReference type="Gene3D" id="3.10.20.880">
    <property type="match status" value="1"/>
</dbReference>
<dbReference type="InterPro" id="IPR036010">
    <property type="entry name" value="2Fe-2S_ferredoxin-like_sf"/>
</dbReference>
<dbReference type="Pfam" id="PF00111">
    <property type="entry name" value="Fer2"/>
    <property type="match status" value="1"/>
</dbReference>
<dbReference type="InterPro" id="IPR001041">
    <property type="entry name" value="2Fe-2S_ferredoxin-type"/>
</dbReference>
<proteinExistence type="predicted"/>
<dbReference type="Pfam" id="PF17651">
    <property type="entry name" value="Raco_middle"/>
    <property type="match status" value="1"/>
</dbReference>
<sequence length="907" mass="98898">MKCSIVFQPWGKRCRCEKGATVLEAARASDVGIASFCGGRRKCGKCKVRLVQTDIKGRVAENDVDLSPVTEAERALLTEAERADGFRLACCARVLGDAVLAVPPESQVKEAVILERGAGKAMQFHPAVRCYTLTLEKPGLEDNRDDLTRILDGLAGQNPRLRDLAIDYSVIKKLPTVLRSARFTVTVLVLGDAEIIAVMPGKDCPVYGMAVDIGTTTVAAYLCDLKTGGFLEKASAVNPQISYGDDVLSRISYCMTRENGLETLQSQLMATLNALAGEMTARRGQKAGRIAETVLVFNTVMEHIALGITPDALGTSPFISGVRRGLNIKARELGLEIMDSGNVYCLPSEAGFVGSDNTAVLIAQEPYRQDKVQLIMDIGTNGELCLGNAEALWVTSCATGPALEGAQIKWGMRASEGAVEHVSIDPCTLEPSLEIIREDIWSTGSSVGICGSGIIDAVAQMAEVAIIDSDGNFDKSLRHRRVRTGEDGKPEYVLAFREEGQDLVITQKDVRAVQLAKAALYAGAKILLEESPFEKIDEIVLAGAFGSYINVKNALSLGLFPDCPLKDIKVVGNAAGVGARMALLDTGKRQEAEEVSRRVHFVESAADKSFYSAFGDAMGIPHKKDLFTANLPARFPCCGRDERQIPGEVREMKMEIHRSREKMLMAARLVKEAEKLPAVRLPLDLTTESRAFGGVAKWNGAQLVPGKYVCRSREDLEALCRRTLEEQAVREILECLPRLREDSVILDVQGPFSILASLMDTAVLFRQLKPEREIIGQILEKMVWFLVDYIMIAVERGVKVISLADPAGVMEMTGPAVYRAFSGKAVHRLFTELTPFLDKAVVHLCGKVAVSMKKAGYLRSHPRRLAQSDYLENLLALAGDPSIRFVGGGCINVRKRLPLINCYEIME</sequence>
<dbReference type="InterPro" id="IPR042259">
    <property type="entry name" value="Raco-like_middle_sf"/>
</dbReference>
<dbReference type="PANTHER" id="PTHR42895:SF2">
    <property type="entry name" value="IRON-SULFUR CLUSTER PROTEIN"/>
    <property type="match status" value="1"/>
</dbReference>
<protein>
    <recommendedName>
        <fullName evidence="1">2Fe-2S ferredoxin-type domain-containing protein</fullName>
    </recommendedName>
</protein>
<dbReference type="KEGG" id="elim:B2M23_05165"/>
<dbReference type="SUPFAM" id="SSF54292">
    <property type="entry name" value="2Fe-2S ferredoxin-like"/>
    <property type="match status" value="1"/>
</dbReference>
<dbReference type="CDD" id="cd00207">
    <property type="entry name" value="fer2"/>
    <property type="match status" value="1"/>
</dbReference>
<evidence type="ECO:0000259" key="1">
    <source>
        <dbReference type="PROSITE" id="PS51085"/>
    </source>
</evidence>